<keyword evidence="2" id="KW-1185">Reference proteome</keyword>
<dbReference type="GO" id="GO:0030414">
    <property type="term" value="F:peptidase inhibitor activity"/>
    <property type="evidence" value="ECO:0007669"/>
    <property type="project" value="UniProtKB-KW"/>
</dbReference>
<keyword evidence="1" id="KW-0481">Metalloenzyme inhibitor</keyword>
<sequence>MLEIKHLWPPRSKHTRLRKHVRVLIVSPAGIFIKLNNGDGKRYETNVPWNLCSANRCPYTVEDVPNHVGHTYTIGVTEYYYGNNNVTDPNYGKNKRDRHNHVVWSTETAVLKPGENKQDIRYDKALSSVTLVVLSPVPTTASAVIPPATTSNVAPPASTSPVIPPVPASTSPVIPAVAASTSPVVPPIPAATSAVVPPVPAPTSAVIPPVPAPTSAVVPPVPAATSAVVPPVPAATSAVVPPVPAATPAVVPPVPAATSAVVPPVPAATSAVVPPVPAATSAVVTQVPAATSAVVTQVPAATSAVVPAATSKITVEGKLRVNLTDEIPKPDGIMLYLQIEGQETLHLTSYHWPSACPGDKCQYSIKDVIASVSKKYYIGVSLYYSPFGSNRGKPNKQAWSKVITVLKDGENKEDIMYYPAMPDVVCMNC</sequence>
<dbReference type="EMBL" id="JAKKPZ010000176">
    <property type="protein sequence ID" value="KAI1699523.1"/>
    <property type="molecule type" value="Genomic_DNA"/>
</dbReference>
<keyword evidence="1" id="KW-0646">Protease inhibitor</keyword>
<gene>
    <name evidence="1" type="ORF">DdX_17277</name>
</gene>
<keyword evidence="1" id="KW-0483">Metalloprotease inhibitor</keyword>
<evidence type="ECO:0000313" key="1">
    <source>
        <dbReference type="EMBL" id="KAI1699523.1"/>
    </source>
</evidence>
<name>A0AAD4MLN9_9BILA</name>
<organism evidence="1 2">
    <name type="scientific">Ditylenchus destructor</name>
    <dbReference type="NCBI Taxonomy" id="166010"/>
    <lineage>
        <taxon>Eukaryota</taxon>
        <taxon>Metazoa</taxon>
        <taxon>Ecdysozoa</taxon>
        <taxon>Nematoda</taxon>
        <taxon>Chromadorea</taxon>
        <taxon>Rhabditida</taxon>
        <taxon>Tylenchina</taxon>
        <taxon>Tylenchomorpha</taxon>
        <taxon>Sphaerularioidea</taxon>
        <taxon>Anguinidae</taxon>
        <taxon>Anguininae</taxon>
        <taxon>Ditylenchus</taxon>
    </lineage>
</organism>
<proteinExistence type="predicted"/>
<dbReference type="Proteomes" id="UP001201812">
    <property type="component" value="Unassembled WGS sequence"/>
</dbReference>
<evidence type="ECO:0000313" key="2">
    <source>
        <dbReference type="Proteomes" id="UP001201812"/>
    </source>
</evidence>
<protein>
    <submittedName>
        <fullName evidence="1">Snake venom metalloprotease inhibitor 02A10</fullName>
    </submittedName>
</protein>
<comment type="caution">
    <text evidence="1">The sequence shown here is derived from an EMBL/GenBank/DDBJ whole genome shotgun (WGS) entry which is preliminary data.</text>
</comment>
<accession>A0AAD4MLN9</accession>
<reference evidence="1" key="1">
    <citation type="submission" date="2022-01" db="EMBL/GenBank/DDBJ databases">
        <title>Genome Sequence Resource for Two Populations of Ditylenchus destructor, the Migratory Endoparasitic Phytonematode.</title>
        <authorList>
            <person name="Zhang H."/>
            <person name="Lin R."/>
            <person name="Xie B."/>
        </authorList>
    </citation>
    <scope>NUCLEOTIDE SEQUENCE</scope>
    <source>
        <strain evidence="1">BazhouSP</strain>
    </source>
</reference>
<dbReference type="AlphaFoldDB" id="A0AAD4MLN9"/>